<accession>H6RJB2</accession>
<dbReference type="HOGENOM" id="CLU_2858781_0_0_11"/>
<evidence type="ECO:0000313" key="2">
    <source>
        <dbReference type="EMBL" id="CCG01025.1"/>
    </source>
</evidence>
<dbReference type="KEGG" id="bsd:BLASA_0019"/>
<feature type="region of interest" description="Disordered" evidence="1">
    <location>
        <begin position="41"/>
        <end position="64"/>
    </location>
</feature>
<reference evidence="2 3" key="1">
    <citation type="journal article" date="2012" name="J. Bacteriol.">
        <title>Genome Sequence of Blastococcus saxobsidens DD2, a Stone-Inhabiting Bacterium.</title>
        <authorList>
            <person name="Chouaia B."/>
            <person name="Crotti E."/>
            <person name="Brusetti L."/>
            <person name="Daffonchio D."/>
            <person name="Essoussi I."/>
            <person name="Nouioui I."/>
            <person name="Sbissi I."/>
            <person name="Ghodhbane-Gtari F."/>
            <person name="Gtari M."/>
            <person name="Vacherie B."/>
            <person name="Barbe V."/>
            <person name="Medigue C."/>
            <person name="Gury J."/>
            <person name="Pujic P."/>
            <person name="Normand P."/>
        </authorList>
    </citation>
    <scope>NUCLEOTIDE SEQUENCE [LARGE SCALE GENOMIC DNA]</scope>
    <source>
        <strain evidence="2 3">DD2</strain>
    </source>
</reference>
<reference evidence="3" key="2">
    <citation type="submission" date="2012-02" db="EMBL/GenBank/DDBJ databases">
        <title>Complete genome sequence of Blastococcus saxobsidens strain DD2.</title>
        <authorList>
            <person name="Genoscope."/>
        </authorList>
    </citation>
    <scope>NUCLEOTIDE SEQUENCE [LARGE SCALE GENOMIC DNA]</scope>
    <source>
        <strain evidence="3">DD2</strain>
    </source>
</reference>
<keyword evidence="3" id="KW-1185">Reference proteome</keyword>
<dbReference type="EMBL" id="FO117623">
    <property type="protein sequence ID" value="CCG01025.1"/>
    <property type="molecule type" value="Genomic_DNA"/>
</dbReference>
<organism evidence="2 3">
    <name type="scientific">Blastococcus saxobsidens (strain DD2)</name>
    <dbReference type="NCBI Taxonomy" id="1146883"/>
    <lineage>
        <taxon>Bacteria</taxon>
        <taxon>Bacillati</taxon>
        <taxon>Actinomycetota</taxon>
        <taxon>Actinomycetes</taxon>
        <taxon>Geodermatophilales</taxon>
        <taxon>Geodermatophilaceae</taxon>
        <taxon>Blastococcus</taxon>
    </lineage>
</organism>
<dbReference type="STRING" id="1146883.BLASA_0019"/>
<dbReference type="AlphaFoldDB" id="H6RJB2"/>
<proteinExistence type="predicted"/>
<evidence type="ECO:0000313" key="3">
    <source>
        <dbReference type="Proteomes" id="UP000007517"/>
    </source>
</evidence>
<sequence length="64" mass="7294">MRAFAGRREPRDDRLVRDRRVELLTCPRTIREPPSVIATAASDHLNNNQSHSSIPTQAPSLLRF</sequence>
<name>H6RJB2_BLASD</name>
<feature type="compositionally biased region" description="Polar residues" evidence="1">
    <location>
        <begin position="44"/>
        <end position="64"/>
    </location>
</feature>
<protein>
    <submittedName>
        <fullName evidence="2">Uncharacterized protein</fullName>
    </submittedName>
</protein>
<dbReference type="Proteomes" id="UP000007517">
    <property type="component" value="Chromosome"/>
</dbReference>
<evidence type="ECO:0000256" key="1">
    <source>
        <dbReference type="SAM" id="MobiDB-lite"/>
    </source>
</evidence>
<gene>
    <name evidence="2" type="ordered locus">BLASA_0019</name>
</gene>